<keyword evidence="2" id="KW-1185">Reference proteome</keyword>
<evidence type="ECO:0000313" key="2">
    <source>
        <dbReference type="Proteomes" id="UP001191019"/>
    </source>
</evidence>
<reference evidence="1 2" key="2">
    <citation type="journal article" date="2020" name="Cell Rep.">
        <title>Acquisition and Adaptation of Ultra-small Parasitic Reduced Genome Bacteria to Mammalian Hosts.</title>
        <authorList>
            <person name="McLean J.S."/>
            <person name="Bor B."/>
            <person name="Kerns K.A."/>
            <person name="Liu Q."/>
            <person name="To T.T."/>
            <person name="Solden L."/>
            <person name="Hendrickson E.L."/>
            <person name="Wrighton K."/>
            <person name="Shi W."/>
            <person name="He X."/>
        </authorList>
    </citation>
    <scope>NUCLEOTIDE SEQUENCE [LARGE SCALE GENOMIC DNA]</scope>
    <source>
        <strain evidence="1 2">TM7_G3_2_Rum_HOT_351B</strain>
    </source>
</reference>
<evidence type="ECO:0000313" key="1">
    <source>
        <dbReference type="EMBL" id="RYC74713.1"/>
    </source>
</evidence>
<comment type="caution">
    <text evidence="1">The sequence shown here is derived from an EMBL/GenBank/DDBJ whole genome shotgun (WGS) entry which is preliminary data.</text>
</comment>
<organism evidence="1 2">
    <name type="scientific">Candidatus Nanosyncoccus alces</name>
    <dbReference type="NCBI Taxonomy" id="2171997"/>
    <lineage>
        <taxon>Bacteria</taxon>
        <taxon>Candidatus Saccharimonadota</taxon>
        <taxon>Candidatus Nanosyncoccalia</taxon>
        <taxon>Candidatus Nanosyncoccales</taxon>
        <taxon>Candidatus Nanosyncoccaceae</taxon>
        <taxon>Candidatus Nanosyncoccus</taxon>
    </lineage>
</organism>
<accession>A0ABY0FLN0</accession>
<sequence length="55" mass="6186">MIFLNNHVLGISWLTPVGVSHKILPTLYILRGKQAGEAFTIRGGNETENSRSWFD</sequence>
<dbReference type="Proteomes" id="UP001191019">
    <property type="component" value="Unassembled WGS sequence"/>
</dbReference>
<gene>
    <name evidence="1" type="ORF">G3RUM_00467</name>
</gene>
<dbReference type="EMBL" id="PRLM01000004">
    <property type="protein sequence ID" value="RYC74713.1"/>
    <property type="molecule type" value="Genomic_DNA"/>
</dbReference>
<proteinExistence type="predicted"/>
<name>A0ABY0FLN0_9BACT</name>
<protein>
    <submittedName>
        <fullName evidence="1">Uncharacterized protein</fullName>
    </submittedName>
</protein>
<reference evidence="1 2" key="1">
    <citation type="journal article" date="2018" name="bioRxiv">
        <title>Evidence of independent acquisition and adaption of ultra-small bacteria to human hosts across the highly diverse yet reduced genomes of the phylum Saccharibacteria.</title>
        <authorList>
            <person name="McLean J.S."/>
            <person name="Bor B."/>
            <person name="To T.T."/>
            <person name="Liu Q."/>
            <person name="Kearns K.A."/>
            <person name="Solden L.M."/>
            <person name="Wrighton K.C."/>
            <person name="He X."/>
            <person name="Shi W."/>
        </authorList>
    </citation>
    <scope>NUCLEOTIDE SEQUENCE [LARGE SCALE GENOMIC DNA]</scope>
    <source>
        <strain evidence="1 2">TM7_G3_2_Rum_HOT_351B</strain>
    </source>
</reference>